<keyword evidence="3 6" id="KW-0560">Oxidoreductase</keyword>
<dbReference type="Proteomes" id="UP001481413">
    <property type="component" value="Unassembled WGS sequence"/>
</dbReference>
<gene>
    <name evidence="6 8" type="primary">tpx</name>
    <name evidence="8" type="ORF">NBRC116585_01270</name>
</gene>
<dbReference type="RefSeq" id="WP_353292959.1">
    <property type="nucleotide sequence ID" value="NZ_BAABWH010000001.1"/>
</dbReference>
<dbReference type="InterPro" id="IPR002065">
    <property type="entry name" value="TPX"/>
</dbReference>
<dbReference type="CDD" id="cd03014">
    <property type="entry name" value="PRX_Atyp2cys"/>
    <property type="match status" value="1"/>
</dbReference>
<keyword evidence="5 6" id="KW-0676">Redox-active center</keyword>
<comment type="similarity">
    <text evidence="6">Belongs to the peroxiredoxin family. Tpx subfamily.</text>
</comment>
<keyword evidence="9" id="KW-1185">Reference proteome</keyword>
<dbReference type="HAMAP" id="MF_00269">
    <property type="entry name" value="Tpx"/>
    <property type="match status" value="1"/>
</dbReference>
<keyword evidence="2 6" id="KW-0049">Antioxidant</keyword>
<evidence type="ECO:0000256" key="5">
    <source>
        <dbReference type="ARBA" id="ARBA00023284"/>
    </source>
</evidence>
<evidence type="ECO:0000313" key="9">
    <source>
        <dbReference type="Proteomes" id="UP001481413"/>
    </source>
</evidence>
<dbReference type="EMBL" id="BAABWH010000001">
    <property type="protein sequence ID" value="GAA6144010.1"/>
    <property type="molecule type" value="Genomic_DNA"/>
</dbReference>
<dbReference type="SUPFAM" id="SSF52833">
    <property type="entry name" value="Thioredoxin-like"/>
    <property type="match status" value="1"/>
</dbReference>
<name>A0ABP9ZV41_9GAMM</name>
<evidence type="ECO:0000259" key="7">
    <source>
        <dbReference type="PROSITE" id="PS51352"/>
    </source>
</evidence>
<dbReference type="PANTHER" id="PTHR43110">
    <property type="entry name" value="THIOL PEROXIDASE"/>
    <property type="match status" value="1"/>
</dbReference>
<reference evidence="8 9" key="1">
    <citation type="submission" date="2024-04" db="EMBL/GenBank/DDBJ databases">
        <title>Draft genome sequence of Thalassolituus maritimus NBRC 116585.</title>
        <authorList>
            <person name="Miyakawa T."/>
            <person name="Kusuya Y."/>
            <person name="Miura T."/>
        </authorList>
    </citation>
    <scope>NUCLEOTIDE SEQUENCE [LARGE SCALE GENOMIC DNA]</scope>
    <source>
        <strain evidence="8 9">5NW40-0001</strain>
    </source>
</reference>
<dbReference type="EC" id="1.11.1.24" evidence="6"/>
<evidence type="ECO:0000256" key="3">
    <source>
        <dbReference type="ARBA" id="ARBA00023002"/>
    </source>
</evidence>
<keyword evidence="4 6" id="KW-1015">Disulfide bond</keyword>
<evidence type="ECO:0000256" key="4">
    <source>
        <dbReference type="ARBA" id="ARBA00023157"/>
    </source>
</evidence>
<comment type="function">
    <text evidence="6">Thiol-specific peroxidase that catalyzes the reduction of hydrogen peroxide and organic hydroperoxides to water and alcohols, respectively. Plays a role in cell protection against oxidative stress by detoxifying peroxides.</text>
</comment>
<dbReference type="PROSITE" id="PS51352">
    <property type="entry name" value="THIOREDOXIN_2"/>
    <property type="match status" value="1"/>
</dbReference>
<dbReference type="InterPro" id="IPR050455">
    <property type="entry name" value="Tpx_Peroxidase_subfamily"/>
</dbReference>
<evidence type="ECO:0000256" key="6">
    <source>
        <dbReference type="HAMAP-Rule" id="MF_00269"/>
    </source>
</evidence>
<feature type="disulfide bond" description="Redox-active" evidence="6">
    <location>
        <begin position="60"/>
        <end position="94"/>
    </location>
</feature>
<comment type="caution">
    <text evidence="8">The sequence shown here is derived from an EMBL/GenBank/DDBJ whole genome shotgun (WGS) entry which is preliminary data.</text>
</comment>
<accession>A0ABP9ZV41</accession>
<organism evidence="8 9">
    <name type="scientific">Thalassolituus maritimus</name>
    <dbReference type="NCBI Taxonomy" id="484498"/>
    <lineage>
        <taxon>Bacteria</taxon>
        <taxon>Pseudomonadati</taxon>
        <taxon>Pseudomonadota</taxon>
        <taxon>Gammaproteobacteria</taxon>
        <taxon>Oceanospirillales</taxon>
        <taxon>Oceanospirillaceae</taxon>
        <taxon>Thalassolituus</taxon>
    </lineage>
</organism>
<dbReference type="NCBIfam" id="NF001808">
    <property type="entry name" value="PRK00522.1"/>
    <property type="match status" value="1"/>
</dbReference>
<sequence>MASVTLKGNPFSTAGELPAVGTAAPGFALAAADLSDLTLESLAGKRVILNIFPSVDTPTCATSIRKFNEQAASLDNTVVLCISADLPFAMARFCGAEGIDNVLVGSTFRSSFGDAYGVTFIEGPLKGLMSRSVVVVDKDGSVLHTQQVAETADEPDYDAALAVL</sequence>
<dbReference type="InterPro" id="IPR013740">
    <property type="entry name" value="Redoxin"/>
</dbReference>
<dbReference type="InterPro" id="IPR013766">
    <property type="entry name" value="Thioredoxin_domain"/>
</dbReference>
<dbReference type="InterPro" id="IPR036249">
    <property type="entry name" value="Thioredoxin-like_sf"/>
</dbReference>
<dbReference type="InterPro" id="IPR018219">
    <property type="entry name" value="Tpx_CS"/>
</dbReference>
<keyword evidence="1 6" id="KW-0575">Peroxidase</keyword>
<comment type="catalytic activity">
    <reaction evidence="6">
        <text>a hydroperoxide + [thioredoxin]-dithiol = an alcohol + [thioredoxin]-disulfide + H2O</text>
        <dbReference type="Rhea" id="RHEA:62620"/>
        <dbReference type="Rhea" id="RHEA-COMP:10698"/>
        <dbReference type="Rhea" id="RHEA-COMP:10700"/>
        <dbReference type="ChEBI" id="CHEBI:15377"/>
        <dbReference type="ChEBI" id="CHEBI:29950"/>
        <dbReference type="ChEBI" id="CHEBI:30879"/>
        <dbReference type="ChEBI" id="CHEBI:35924"/>
        <dbReference type="ChEBI" id="CHEBI:50058"/>
        <dbReference type="EC" id="1.11.1.24"/>
    </reaction>
</comment>
<dbReference type="PANTHER" id="PTHR43110:SF1">
    <property type="entry name" value="THIOL PEROXIDASE"/>
    <property type="match status" value="1"/>
</dbReference>
<evidence type="ECO:0000313" key="8">
    <source>
        <dbReference type="EMBL" id="GAA6144010.1"/>
    </source>
</evidence>
<feature type="active site" description="Cysteine sulfenic acid (-SOH) intermediate" evidence="6">
    <location>
        <position position="60"/>
    </location>
</feature>
<proteinExistence type="inferred from homology"/>
<feature type="domain" description="Thioredoxin" evidence="7">
    <location>
        <begin position="18"/>
        <end position="164"/>
    </location>
</feature>
<dbReference type="Pfam" id="PF08534">
    <property type="entry name" value="Redoxin"/>
    <property type="match status" value="1"/>
</dbReference>
<dbReference type="Gene3D" id="3.40.30.10">
    <property type="entry name" value="Glutaredoxin"/>
    <property type="match status" value="1"/>
</dbReference>
<dbReference type="GO" id="GO:0004601">
    <property type="term" value="F:peroxidase activity"/>
    <property type="evidence" value="ECO:0007669"/>
    <property type="project" value="UniProtKB-KW"/>
</dbReference>
<evidence type="ECO:0000256" key="1">
    <source>
        <dbReference type="ARBA" id="ARBA00022559"/>
    </source>
</evidence>
<evidence type="ECO:0000256" key="2">
    <source>
        <dbReference type="ARBA" id="ARBA00022862"/>
    </source>
</evidence>
<dbReference type="PROSITE" id="PS01265">
    <property type="entry name" value="TPX"/>
    <property type="match status" value="1"/>
</dbReference>
<protein>
    <recommendedName>
        <fullName evidence="6">Thiol peroxidase</fullName>
        <shortName evidence="6">Tpx</shortName>
        <ecNumber evidence="6">1.11.1.24</ecNumber>
    </recommendedName>
    <alternativeName>
        <fullName evidence="6">Peroxiredoxin tpx</fullName>
        <shortName evidence="6">Prx</shortName>
    </alternativeName>
    <alternativeName>
        <fullName evidence="6">Thioredoxin peroxidase</fullName>
    </alternativeName>
    <alternativeName>
        <fullName evidence="6">Thioredoxin-dependent peroxiredoxin</fullName>
    </alternativeName>
</protein>
<comment type="subunit">
    <text evidence="6">Homodimer.</text>
</comment>
<comment type="miscellaneous">
    <text evidence="6">The active site is a conserved redox-active cysteine residue, the peroxidatic cysteine (C(P)), which makes the nucleophilic attack on the peroxide substrate. The peroxide oxidizes the C(P)-SH to cysteine sulfenic acid (C(P)-SOH), which then reacts with another cysteine residue, the resolving cysteine (C(R)), to form a disulfide bridge. The disulfide is subsequently reduced by an appropriate electron donor to complete the catalytic cycle. In this atypical 2-Cys peroxiredoxin, C(R) is present in the same subunit to form an intramolecular disulfide. The disulfide is subsequently reduced by thioredoxin.</text>
</comment>